<accession>B9M2L7</accession>
<evidence type="ECO:0000313" key="2">
    <source>
        <dbReference type="Proteomes" id="UP000007721"/>
    </source>
</evidence>
<gene>
    <name evidence="1" type="ordered locus">Geob_1035</name>
</gene>
<dbReference type="RefSeq" id="WP_012646125.1">
    <property type="nucleotide sequence ID" value="NC_011979.1"/>
</dbReference>
<dbReference type="STRING" id="316067.Geob_1035"/>
<proteinExistence type="predicted"/>
<dbReference type="AlphaFoldDB" id="B9M2L7"/>
<keyword evidence="2" id="KW-1185">Reference proteome</keyword>
<name>B9M2L7_GEODF</name>
<dbReference type="eggNOG" id="ENOG5033P3S">
    <property type="taxonomic scope" value="Bacteria"/>
</dbReference>
<organism evidence="1 2">
    <name type="scientific">Geotalea daltonii (strain DSM 22248 / JCM 15807 / FRC-32)</name>
    <name type="common">Geobacter daltonii</name>
    <dbReference type="NCBI Taxonomy" id="316067"/>
    <lineage>
        <taxon>Bacteria</taxon>
        <taxon>Pseudomonadati</taxon>
        <taxon>Thermodesulfobacteriota</taxon>
        <taxon>Desulfuromonadia</taxon>
        <taxon>Geobacterales</taxon>
        <taxon>Geobacteraceae</taxon>
        <taxon>Geotalea</taxon>
    </lineage>
</organism>
<reference evidence="1 2" key="1">
    <citation type="submission" date="2009-01" db="EMBL/GenBank/DDBJ databases">
        <title>Complete sequence of Geobacter sp. FRC-32.</title>
        <authorList>
            <consortium name="US DOE Joint Genome Institute"/>
            <person name="Lucas S."/>
            <person name="Copeland A."/>
            <person name="Lapidus A."/>
            <person name="Glavina del Rio T."/>
            <person name="Dalin E."/>
            <person name="Tice H."/>
            <person name="Bruce D."/>
            <person name="Goodwin L."/>
            <person name="Pitluck S."/>
            <person name="Saunders E."/>
            <person name="Brettin T."/>
            <person name="Detter J.C."/>
            <person name="Han C."/>
            <person name="Larimer F."/>
            <person name="Land M."/>
            <person name="Hauser L."/>
            <person name="Kyrpides N."/>
            <person name="Ovchinnikova G."/>
            <person name="Kostka J."/>
            <person name="Richardson P."/>
        </authorList>
    </citation>
    <scope>NUCLEOTIDE SEQUENCE [LARGE SCALE GENOMIC DNA]</scope>
    <source>
        <strain evidence="2">DSM 22248 / JCM 15807 / FRC-32</strain>
    </source>
</reference>
<dbReference type="Proteomes" id="UP000007721">
    <property type="component" value="Chromosome"/>
</dbReference>
<protein>
    <submittedName>
        <fullName evidence="1">Uncharacterized protein</fullName>
    </submittedName>
</protein>
<dbReference type="EMBL" id="CP001390">
    <property type="protein sequence ID" value="ACM19396.1"/>
    <property type="molecule type" value="Genomic_DNA"/>
</dbReference>
<evidence type="ECO:0000313" key="1">
    <source>
        <dbReference type="EMBL" id="ACM19396.1"/>
    </source>
</evidence>
<dbReference type="KEGG" id="geo:Geob_1035"/>
<sequence length="140" mass="16013">MAEIKELILALFFAQTIILTQSPISISENWTDVPLNKPLKVINEGATLYVDVTEISKLERNIEKLDKMFPKHCLIAILQDKNGQSFTFMNESAYSFTNKNTSLILVSSSRLDKKTPFIKLKVKSSVRLKNVKISWSNYEK</sequence>
<dbReference type="HOGENOM" id="CLU_1832296_0_0_7"/>
<dbReference type="OrthoDB" id="9789078at2"/>